<evidence type="ECO:0000313" key="8">
    <source>
        <dbReference type="EMBL" id="MFF4777184.1"/>
    </source>
</evidence>
<proteinExistence type="predicted"/>
<evidence type="ECO:0000256" key="5">
    <source>
        <dbReference type="SAM" id="Phobius"/>
    </source>
</evidence>
<dbReference type="PROSITE" id="PS51007">
    <property type="entry name" value="CYTC"/>
    <property type="match status" value="1"/>
</dbReference>
<dbReference type="Gene3D" id="1.10.760.10">
    <property type="entry name" value="Cytochrome c-like domain"/>
    <property type="match status" value="2"/>
</dbReference>
<keyword evidence="3 4" id="KW-0408">Iron</keyword>
<dbReference type="SUPFAM" id="SSF46626">
    <property type="entry name" value="Cytochrome c"/>
    <property type="match status" value="2"/>
</dbReference>
<evidence type="ECO:0000256" key="2">
    <source>
        <dbReference type="ARBA" id="ARBA00022723"/>
    </source>
</evidence>
<evidence type="ECO:0000256" key="4">
    <source>
        <dbReference type="PROSITE-ProRule" id="PRU00433"/>
    </source>
</evidence>
<dbReference type="InterPro" id="IPR050597">
    <property type="entry name" value="Cytochrome_c_Oxidase_Subunit"/>
</dbReference>
<dbReference type="PANTHER" id="PTHR33751:SF13">
    <property type="entry name" value="CYTOCHROME BC1 COMPLEX CYTOCHROME C SUBUNIT"/>
    <property type="match status" value="1"/>
</dbReference>
<dbReference type="Pfam" id="PF13442">
    <property type="entry name" value="Cytochrome_CBB3"/>
    <property type="match status" value="2"/>
</dbReference>
<dbReference type="RefSeq" id="WP_387345614.1">
    <property type="nucleotide sequence ID" value="NZ_JBIAXI010000022.1"/>
</dbReference>
<keyword evidence="5" id="KW-1133">Transmembrane helix</keyword>
<name>A0ABW6VCV9_MICFU</name>
<feature type="domain" description="Cytochrome c" evidence="7">
    <location>
        <begin position="44"/>
        <end position="212"/>
    </location>
</feature>
<dbReference type="InterPro" id="IPR036909">
    <property type="entry name" value="Cyt_c-like_dom_sf"/>
</dbReference>
<feature type="signal peptide" evidence="6">
    <location>
        <begin position="1"/>
        <end position="25"/>
    </location>
</feature>
<reference evidence="8 9" key="1">
    <citation type="submission" date="2024-10" db="EMBL/GenBank/DDBJ databases">
        <title>The Natural Products Discovery Center: Release of the First 8490 Sequenced Strains for Exploring Actinobacteria Biosynthetic Diversity.</title>
        <authorList>
            <person name="Kalkreuter E."/>
            <person name="Kautsar S.A."/>
            <person name="Yang D."/>
            <person name="Bader C.D."/>
            <person name="Teijaro C.N."/>
            <person name="Fluegel L."/>
            <person name="Davis C.M."/>
            <person name="Simpson J.R."/>
            <person name="Lauterbach L."/>
            <person name="Steele A.D."/>
            <person name="Gui C."/>
            <person name="Meng S."/>
            <person name="Li G."/>
            <person name="Viehrig K."/>
            <person name="Ye F."/>
            <person name="Su P."/>
            <person name="Kiefer A.F."/>
            <person name="Nichols A."/>
            <person name="Cepeda A.J."/>
            <person name="Yan W."/>
            <person name="Fan B."/>
            <person name="Jiang Y."/>
            <person name="Adhikari A."/>
            <person name="Zheng C.-J."/>
            <person name="Schuster L."/>
            <person name="Cowan T.M."/>
            <person name="Smanski M.J."/>
            <person name="Chevrette M.G."/>
            <person name="De Carvalho L.P.S."/>
            <person name="Shen B."/>
        </authorList>
    </citation>
    <scope>NUCLEOTIDE SEQUENCE [LARGE SCALE GENOMIC DNA]</scope>
    <source>
        <strain evidence="8 9">NPDC001281</strain>
    </source>
</reference>
<keyword evidence="2 4" id="KW-0479">Metal-binding</keyword>
<organism evidence="8 9">
    <name type="scientific">Microtetraspora fusca</name>
    <dbReference type="NCBI Taxonomy" id="1997"/>
    <lineage>
        <taxon>Bacteria</taxon>
        <taxon>Bacillati</taxon>
        <taxon>Actinomycetota</taxon>
        <taxon>Actinomycetes</taxon>
        <taxon>Streptosporangiales</taxon>
        <taxon>Streptosporangiaceae</taxon>
        <taxon>Microtetraspora</taxon>
    </lineage>
</organism>
<protein>
    <submittedName>
        <fullName evidence="8">C-type cytochrome</fullName>
    </submittedName>
</protein>
<dbReference type="PANTHER" id="PTHR33751">
    <property type="entry name" value="CBB3-TYPE CYTOCHROME C OXIDASE SUBUNIT FIXP"/>
    <property type="match status" value="1"/>
</dbReference>
<dbReference type="Proteomes" id="UP001602119">
    <property type="component" value="Unassembled WGS sequence"/>
</dbReference>
<accession>A0ABW6VCV9</accession>
<keyword evidence="1 4" id="KW-0349">Heme</keyword>
<keyword evidence="9" id="KW-1185">Reference proteome</keyword>
<dbReference type="InterPro" id="IPR009056">
    <property type="entry name" value="Cyt_c-like_dom"/>
</dbReference>
<keyword evidence="5" id="KW-0472">Membrane</keyword>
<keyword evidence="6" id="KW-0732">Signal</keyword>
<evidence type="ECO:0000259" key="7">
    <source>
        <dbReference type="PROSITE" id="PS51007"/>
    </source>
</evidence>
<comment type="caution">
    <text evidence="8">The sequence shown here is derived from an EMBL/GenBank/DDBJ whole genome shotgun (WGS) entry which is preliminary data.</text>
</comment>
<keyword evidence="5" id="KW-0812">Transmembrane</keyword>
<evidence type="ECO:0000256" key="1">
    <source>
        <dbReference type="ARBA" id="ARBA00022617"/>
    </source>
</evidence>
<feature type="chain" id="PRO_5046992033" evidence="6">
    <location>
        <begin position="26"/>
        <end position="254"/>
    </location>
</feature>
<sequence>MPTQRQIIAPLLTVPLLAAPLLSFAAPAVGPRPAAVSAPAPSPSPMGRGRQLYGISCASCHGQRGEGSQYGPSLKGVGAASADFWLSTGRMPLPNPRALPRHGPPAFGRRDIDALVSYVASFGPGPAIPAVGKGNVRQGLTIYLRDCAACHSSTGEGGALPAGRYAPSLTGTAPVQIAEAVRLGPGAMPKFGRGTLSDGALNSVIAYIRTLPRTSGAGGWPLGGVGPVTEGVVAWVLGLGVLLLVIRALGKRAR</sequence>
<feature type="transmembrane region" description="Helical" evidence="5">
    <location>
        <begin position="232"/>
        <end position="250"/>
    </location>
</feature>
<evidence type="ECO:0000256" key="3">
    <source>
        <dbReference type="ARBA" id="ARBA00023004"/>
    </source>
</evidence>
<gene>
    <name evidence="8" type="ORF">ACFY05_30450</name>
</gene>
<dbReference type="EMBL" id="JBIAXI010000022">
    <property type="protein sequence ID" value="MFF4777184.1"/>
    <property type="molecule type" value="Genomic_DNA"/>
</dbReference>
<evidence type="ECO:0000256" key="6">
    <source>
        <dbReference type="SAM" id="SignalP"/>
    </source>
</evidence>
<evidence type="ECO:0000313" key="9">
    <source>
        <dbReference type="Proteomes" id="UP001602119"/>
    </source>
</evidence>